<dbReference type="Proteomes" id="UP001302321">
    <property type="component" value="Unassembled WGS sequence"/>
</dbReference>
<dbReference type="PROSITE" id="PS51257">
    <property type="entry name" value="PROKAR_LIPOPROTEIN"/>
    <property type="match status" value="1"/>
</dbReference>
<dbReference type="GO" id="GO:0009166">
    <property type="term" value="P:nucleotide catabolic process"/>
    <property type="evidence" value="ECO:0007669"/>
    <property type="project" value="InterPro"/>
</dbReference>
<feature type="chain" id="PRO_5042952932" evidence="1">
    <location>
        <begin position="23"/>
        <end position="162"/>
    </location>
</feature>
<dbReference type="AlphaFoldDB" id="A0AAN7A6N5"/>
<proteinExistence type="predicted"/>
<evidence type="ECO:0000313" key="3">
    <source>
        <dbReference type="Proteomes" id="UP001302321"/>
    </source>
</evidence>
<reference evidence="2" key="1">
    <citation type="journal article" date="2023" name="Mol. Phylogenet. Evol.">
        <title>Genome-scale phylogeny and comparative genomics of the fungal order Sordariales.</title>
        <authorList>
            <person name="Hensen N."/>
            <person name="Bonometti L."/>
            <person name="Westerberg I."/>
            <person name="Brannstrom I.O."/>
            <person name="Guillou S."/>
            <person name="Cros-Aarteil S."/>
            <person name="Calhoun S."/>
            <person name="Haridas S."/>
            <person name="Kuo A."/>
            <person name="Mondo S."/>
            <person name="Pangilinan J."/>
            <person name="Riley R."/>
            <person name="LaButti K."/>
            <person name="Andreopoulos B."/>
            <person name="Lipzen A."/>
            <person name="Chen C."/>
            <person name="Yan M."/>
            <person name="Daum C."/>
            <person name="Ng V."/>
            <person name="Clum A."/>
            <person name="Steindorff A."/>
            <person name="Ohm R.A."/>
            <person name="Martin F."/>
            <person name="Silar P."/>
            <person name="Natvig D.O."/>
            <person name="Lalanne C."/>
            <person name="Gautier V."/>
            <person name="Ament-Velasquez S.L."/>
            <person name="Kruys A."/>
            <person name="Hutchinson M.I."/>
            <person name="Powell A.J."/>
            <person name="Barry K."/>
            <person name="Miller A.N."/>
            <person name="Grigoriev I.V."/>
            <person name="Debuchy R."/>
            <person name="Gladieux P."/>
            <person name="Hiltunen Thoren M."/>
            <person name="Johannesson H."/>
        </authorList>
    </citation>
    <scope>NUCLEOTIDE SEQUENCE</scope>
    <source>
        <strain evidence="2">CBS 892.96</strain>
    </source>
</reference>
<dbReference type="GO" id="GO:0005829">
    <property type="term" value="C:cytosol"/>
    <property type="evidence" value="ECO:0007669"/>
    <property type="project" value="TreeGrafter"/>
</dbReference>
<dbReference type="PANTHER" id="PTHR11575:SF22">
    <property type="entry name" value="ADL392WP"/>
    <property type="match status" value="1"/>
</dbReference>
<dbReference type="SUPFAM" id="SSF56300">
    <property type="entry name" value="Metallo-dependent phosphatases"/>
    <property type="match status" value="1"/>
</dbReference>
<sequence length="162" mass="17643">MKLPRVVGRLLAATALGPLVLACDSCYGPIDEHVSKHVRVVKRMQPGALDAQYGPTRPLQWGQLNVLHTSDTHGWLSGHIKEANYGADWGDYVSFVSSMKKTAENLGVDLLLMDSGDLHDGTGLSDCTTPNGEISNEIFIKQTGYDLLTIGVFLVRLLLPIK</sequence>
<gene>
    <name evidence="2" type="ORF">QBC36DRAFT_188354</name>
</gene>
<organism evidence="2 3">
    <name type="scientific">Triangularia setosa</name>
    <dbReference type="NCBI Taxonomy" id="2587417"/>
    <lineage>
        <taxon>Eukaryota</taxon>
        <taxon>Fungi</taxon>
        <taxon>Dikarya</taxon>
        <taxon>Ascomycota</taxon>
        <taxon>Pezizomycotina</taxon>
        <taxon>Sordariomycetes</taxon>
        <taxon>Sordariomycetidae</taxon>
        <taxon>Sordariales</taxon>
        <taxon>Podosporaceae</taxon>
        <taxon>Triangularia</taxon>
    </lineage>
</organism>
<dbReference type="GO" id="GO:0000166">
    <property type="term" value="F:nucleotide binding"/>
    <property type="evidence" value="ECO:0007669"/>
    <property type="project" value="InterPro"/>
</dbReference>
<dbReference type="InterPro" id="IPR006146">
    <property type="entry name" value="5'-Nucleotdase_CS"/>
</dbReference>
<dbReference type="InterPro" id="IPR006179">
    <property type="entry name" value="5_nucleotidase/apyrase"/>
</dbReference>
<reference evidence="2" key="2">
    <citation type="submission" date="2023-05" db="EMBL/GenBank/DDBJ databases">
        <authorList>
            <consortium name="Lawrence Berkeley National Laboratory"/>
            <person name="Steindorff A."/>
            <person name="Hensen N."/>
            <person name="Bonometti L."/>
            <person name="Westerberg I."/>
            <person name="Brannstrom I.O."/>
            <person name="Guillou S."/>
            <person name="Cros-Aarteil S."/>
            <person name="Calhoun S."/>
            <person name="Haridas S."/>
            <person name="Kuo A."/>
            <person name="Mondo S."/>
            <person name="Pangilinan J."/>
            <person name="Riley R."/>
            <person name="Labutti K."/>
            <person name="Andreopoulos B."/>
            <person name="Lipzen A."/>
            <person name="Chen C."/>
            <person name="Yanf M."/>
            <person name="Daum C."/>
            <person name="Ng V."/>
            <person name="Clum A."/>
            <person name="Ohm R."/>
            <person name="Martin F."/>
            <person name="Silar P."/>
            <person name="Natvig D."/>
            <person name="Lalanne C."/>
            <person name="Gautier V."/>
            <person name="Ament-Velasquez S.L."/>
            <person name="Kruys A."/>
            <person name="Hutchinson M.I."/>
            <person name="Powell A.J."/>
            <person name="Barry K."/>
            <person name="Miller A.N."/>
            <person name="Grigoriev I.V."/>
            <person name="Debuchy R."/>
            <person name="Gladieux P."/>
            <person name="Thoren M.H."/>
            <person name="Johannesson H."/>
        </authorList>
    </citation>
    <scope>NUCLEOTIDE SEQUENCE</scope>
    <source>
        <strain evidence="2">CBS 892.96</strain>
    </source>
</reference>
<evidence type="ECO:0000256" key="1">
    <source>
        <dbReference type="SAM" id="SignalP"/>
    </source>
</evidence>
<keyword evidence="3" id="KW-1185">Reference proteome</keyword>
<comment type="caution">
    <text evidence="2">The sequence shown here is derived from an EMBL/GenBank/DDBJ whole genome shotgun (WGS) entry which is preliminary data.</text>
</comment>
<name>A0AAN7A6N5_9PEZI</name>
<feature type="signal peptide" evidence="1">
    <location>
        <begin position="1"/>
        <end position="22"/>
    </location>
</feature>
<dbReference type="EMBL" id="MU866209">
    <property type="protein sequence ID" value="KAK4176093.1"/>
    <property type="molecule type" value="Genomic_DNA"/>
</dbReference>
<dbReference type="GO" id="GO:0046872">
    <property type="term" value="F:metal ion binding"/>
    <property type="evidence" value="ECO:0007669"/>
    <property type="project" value="InterPro"/>
</dbReference>
<keyword evidence="1" id="KW-0732">Signal</keyword>
<evidence type="ECO:0000313" key="2">
    <source>
        <dbReference type="EMBL" id="KAK4176093.1"/>
    </source>
</evidence>
<accession>A0AAN7A6N5</accession>
<dbReference type="PROSITE" id="PS00785">
    <property type="entry name" value="5_NUCLEOTIDASE_1"/>
    <property type="match status" value="1"/>
</dbReference>
<dbReference type="InterPro" id="IPR029052">
    <property type="entry name" value="Metallo-depent_PP-like"/>
</dbReference>
<protein>
    <submittedName>
        <fullName evidence="2">Metallo-dependent phosphatase-like protein</fullName>
    </submittedName>
</protein>
<dbReference type="Gene3D" id="3.60.21.10">
    <property type="match status" value="1"/>
</dbReference>
<dbReference type="PANTHER" id="PTHR11575">
    <property type="entry name" value="5'-NUCLEOTIDASE-RELATED"/>
    <property type="match status" value="1"/>
</dbReference>
<dbReference type="GO" id="GO:0016788">
    <property type="term" value="F:hydrolase activity, acting on ester bonds"/>
    <property type="evidence" value="ECO:0007669"/>
    <property type="project" value="InterPro"/>
</dbReference>